<accession>A0ABV3Q631</accession>
<proteinExistence type="predicted"/>
<keyword evidence="2" id="KW-1185">Reference proteome</keyword>
<reference evidence="1 2" key="1">
    <citation type="journal article" date="1979" name="Int. J. Syst. Evol. Microbiol.">
        <title>Bacillus globisporus subsp. marinus subsp. nov.</title>
        <authorList>
            <person name="Liu H."/>
        </authorList>
    </citation>
    <scope>NUCLEOTIDE SEQUENCE [LARGE SCALE GENOMIC DNA]</scope>
    <source>
        <strain evidence="1 2">DSM 1297</strain>
    </source>
</reference>
<protein>
    <submittedName>
        <fullName evidence="1">Uncharacterized protein</fullName>
    </submittedName>
</protein>
<evidence type="ECO:0000313" key="1">
    <source>
        <dbReference type="EMBL" id="MEW9502792.1"/>
    </source>
</evidence>
<gene>
    <name evidence="1" type="ORF">AB1471_13420</name>
</gene>
<dbReference type="RefSeq" id="WP_367780280.1">
    <property type="nucleotide sequence ID" value="NZ_JBFMIA010000015.1"/>
</dbReference>
<dbReference type="Proteomes" id="UP001556040">
    <property type="component" value="Unassembled WGS sequence"/>
</dbReference>
<organism evidence="1 2">
    <name type="scientific">Jeotgalibacillus marinus</name>
    <dbReference type="NCBI Taxonomy" id="86667"/>
    <lineage>
        <taxon>Bacteria</taxon>
        <taxon>Bacillati</taxon>
        <taxon>Bacillota</taxon>
        <taxon>Bacilli</taxon>
        <taxon>Bacillales</taxon>
        <taxon>Caryophanaceae</taxon>
        <taxon>Jeotgalibacillus</taxon>
    </lineage>
</organism>
<comment type="caution">
    <text evidence="1">The sequence shown here is derived from an EMBL/GenBank/DDBJ whole genome shotgun (WGS) entry which is preliminary data.</text>
</comment>
<dbReference type="EMBL" id="JBFMIA010000015">
    <property type="protein sequence ID" value="MEW9502792.1"/>
    <property type="molecule type" value="Genomic_DNA"/>
</dbReference>
<name>A0ABV3Q631_9BACL</name>
<evidence type="ECO:0000313" key="2">
    <source>
        <dbReference type="Proteomes" id="UP001556040"/>
    </source>
</evidence>
<sequence>MLTVLIPNSVSAEELGELRVSSKDFYVEGGELKEIYNVNKALLPPLDELIPWDAYLSNSLPSNTYDFPALETLEPIDYLALVFDVNGREMTAEQLYLHAPDADLYVFKTSPDDDGMIMQLSRDEMERYTPGAQRIYPAFGEKDIEVRYYKDHPIVDDQAKVQFVGYWEILGSTVSDNTGRRIVRTYTSSSGVDKTSALELAATVGVSVGLEVGPDWGKLRTELSLALSGAIGYSNTISEYDEVSTAHYFGLDVPNGIPYIGGVYQLKGEYLVKDPGPDLKIRLDFLNTYGDFPAKLKPDFYYDNDHYRQIQADYKEPEA</sequence>